<dbReference type="AlphaFoldDB" id="A0A1W0VU48"/>
<proteinExistence type="predicted"/>
<reference evidence="2" key="2">
    <citation type="journal article" date="2018" name="Plant J.">
        <title>The Sorghum bicolor reference genome: improved assembly, gene annotations, a transcriptome atlas, and signatures of genome organization.</title>
        <authorList>
            <person name="McCormick R.F."/>
            <person name="Truong S.K."/>
            <person name="Sreedasyam A."/>
            <person name="Jenkins J."/>
            <person name="Shu S."/>
            <person name="Sims D."/>
            <person name="Kennedy M."/>
            <person name="Amirebrahimi M."/>
            <person name="Weers B.D."/>
            <person name="McKinley B."/>
            <person name="Mattison A."/>
            <person name="Morishige D.T."/>
            <person name="Grimwood J."/>
            <person name="Schmutz J."/>
            <person name="Mullet J.E."/>
        </authorList>
    </citation>
    <scope>NUCLEOTIDE SEQUENCE [LARGE SCALE GENOMIC DNA]</scope>
    <source>
        <strain evidence="2">cv. BTx623</strain>
    </source>
</reference>
<reference evidence="1 2" key="1">
    <citation type="journal article" date="2009" name="Nature">
        <title>The Sorghum bicolor genome and the diversification of grasses.</title>
        <authorList>
            <person name="Paterson A.H."/>
            <person name="Bowers J.E."/>
            <person name="Bruggmann R."/>
            <person name="Dubchak I."/>
            <person name="Grimwood J."/>
            <person name="Gundlach H."/>
            <person name="Haberer G."/>
            <person name="Hellsten U."/>
            <person name="Mitros T."/>
            <person name="Poliakov A."/>
            <person name="Schmutz J."/>
            <person name="Spannagl M."/>
            <person name="Tang H."/>
            <person name="Wang X."/>
            <person name="Wicker T."/>
            <person name="Bharti A.K."/>
            <person name="Chapman J."/>
            <person name="Feltus F.A."/>
            <person name="Gowik U."/>
            <person name="Grigoriev I.V."/>
            <person name="Lyons E."/>
            <person name="Maher C.A."/>
            <person name="Martis M."/>
            <person name="Narechania A."/>
            <person name="Otillar R.P."/>
            <person name="Penning B.W."/>
            <person name="Salamov A.A."/>
            <person name="Wang Y."/>
            <person name="Zhang L."/>
            <person name="Carpita N.C."/>
            <person name="Freeling M."/>
            <person name="Gingle A.R."/>
            <person name="Hash C.T."/>
            <person name="Keller B."/>
            <person name="Klein P."/>
            <person name="Kresovich S."/>
            <person name="McCann M.C."/>
            <person name="Ming R."/>
            <person name="Peterson D.G."/>
            <person name="Mehboob-ur-Rahman"/>
            <person name="Ware D."/>
            <person name="Westhoff P."/>
            <person name="Mayer K.F."/>
            <person name="Messing J."/>
            <person name="Rokhsar D.S."/>
        </authorList>
    </citation>
    <scope>NUCLEOTIDE SEQUENCE [LARGE SCALE GENOMIC DNA]</scope>
    <source>
        <strain evidence="2">cv. BTx623</strain>
    </source>
</reference>
<keyword evidence="2" id="KW-1185">Reference proteome</keyword>
<dbReference type="InParanoid" id="A0A1W0VU48"/>
<dbReference type="Proteomes" id="UP000000768">
    <property type="component" value="Chromosome 10"/>
</dbReference>
<sequence>MKRVVVVVGFGRHELMGNIICKVYLTKDNRIEVPSCSFTFHSCSGGSRCAIWFLFMLL</sequence>
<name>A0A1W0VU48_SORBI</name>
<gene>
    <name evidence="1" type="ORF">SORBI_3010G209501</name>
</gene>
<protein>
    <submittedName>
        <fullName evidence="1">Uncharacterized protein</fullName>
    </submittedName>
</protein>
<evidence type="ECO:0000313" key="2">
    <source>
        <dbReference type="Proteomes" id="UP000000768"/>
    </source>
</evidence>
<dbReference type="Gramene" id="OQU76790">
    <property type="protein sequence ID" value="OQU76790"/>
    <property type="gene ID" value="SORBI_3010G209501"/>
</dbReference>
<organism evidence="1 2">
    <name type="scientific">Sorghum bicolor</name>
    <name type="common">Sorghum</name>
    <name type="synonym">Sorghum vulgare</name>
    <dbReference type="NCBI Taxonomy" id="4558"/>
    <lineage>
        <taxon>Eukaryota</taxon>
        <taxon>Viridiplantae</taxon>
        <taxon>Streptophyta</taxon>
        <taxon>Embryophyta</taxon>
        <taxon>Tracheophyta</taxon>
        <taxon>Spermatophyta</taxon>
        <taxon>Magnoliopsida</taxon>
        <taxon>Liliopsida</taxon>
        <taxon>Poales</taxon>
        <taxon>Poaceae</taxon>
        <taxon>PACMAD clade</taxon>
        <taxon>Panicoideae</taxon>
        <taxon>Andropogonodae</taxon>
        <taxon>Andropogoneae</taxon>
        <taxon>Sorghinae</taxon>
        <taxon>Sorghum</taxon>
    </lineage>
</organism>
<dbReference type="EMBL" id="CM000769">
    <property type="protein sequence ID" value="OQU76790.1"/>
    <property type="molecule type" value="Genomic_DNA"/>
</dbReference>
<accession>A0A1W0VU48</accession>
<evidence type="ECO:0000313" key="1">
    <source>
        <dbReference type="EMBL" id="OQU76790.1"/>
    </source>
</evidence>